<feature type="domain" description="CusB-like beta-barrel" evidence="3">
    <location>
        <begin position="204"/>
        <end position="274"/>
    </location>
</feature>
<dbReference type="Proteomes" id="UP000798808">
    <property type="component" value="Unassembled WGS sequence"/>
</dbReference>
<organism evidence="4 5">
    <name type="scientific">Fulvivirga kasyanovii</name>
    <dbReference type="NCBI Taxonomy" id="396812"/>
    <lineage>
        <taxon>Bacteria</taxon>
        <taxon>Pseudomonadati</taxon>
        <taxon>Bacteroidota</taxon>
        <taxon>Cytophagia</taxon>
        <taxon>Cytophagales</taxon>
        <taxon>Fulvivirgaceae</taxon>
        <taxon>Fulvivirga</taxon>
    </lineage>
</organism>
<dbReference type="PANTHER" id="PTHR30469">
    <property type="entry name" value="MULTIDRUG RESISTANCE PROTEIN MDTA"/>
    <property type="match status" value="1"/>
</dbReference>
<evidence type="ECO:0000256" key="1">
    <source>
        <dbReference type="ARBA" id="ARBA00009477"/>
    </source>
</evidence>
<dbReference type="Gene3D" id="2.40.50.100">
    <property type="match status" value="1"/>
</dbReference>
<dbReference type="NCBIfam" id="TIGR01730">
    <property type="entry name" value="RND_mfp"/>
    <property type="match status" value="1"/>
</dbReference>
<dbReference type="Gene3D" id="2.40.420.20">
    <property type="match status" value="1"/>
</dbReference>
<dbReference type="InterPro" id="IPR006143">
    <property type="entry name" value="RND_pump_MFP"/>
</dbReference>
<evidence type="ECO:0000259" key="2">
    <source>
        <dbReference type="Pfam" id="PF25917"/>
    </source>
</evidence>
<evidence type="ECO:0000313" key="5">
    <source>
        <dbReference type="Proteomes" id="UP000798808"/>
    </source>
</evidence>
<reference evidence="4 5" key="1">
    <citation type="submission" date="2019-02" db="EMBL/GenBank/DDBJ databases">
        <authorList>
            <person name="Goldberg S.R."/>
            <person name="Haltli B.A."/>
            <person name="Correa H."/>
            <person name="Russell K.G."/>
        </authorList>
    </citation>
    <scope>NUCLEOTIDE SEQUENCE [LARGE SCALE GENOMIC DNA]</scope>
    <source>
        <strain evidence="4 5">JCM 16186</strain>
    </source>
</reference>
<dbReference type="InterPro" id="IPR058792">
    <property type="entry name" value="Beta-barrel_RND_2"/>
</dbReference>
<dbReference type="EMBL" id="SMLW01000463">
    <property type="protein sequence ID" value="MTI24893.1"/>
    <property type="molecule type" value="Genomic_DNA"/>
</dbReference>
<comment type="caution">
    <text evidence="4">The sequence shown here is derived from an EMBL/GenBank/DDBJ whole genome shotgun (WGS) entry which is preliminary data.</text>
</comment>
<sequence>MKKIIINSIIFLALVVLVAFVLKSNKEEMKQNVKLAQIEPDFIPVNTEPLTKRKIVKSFKVNGNLIPNKEVTVSSEMPGVIKAILIEDGVYVKSNQILARLDDQTIKATLDLAKANFDKIEKDKKRIENLFEAGGISQQDLDNIQLAHIKAKTDLISAEKAYNDTFIRAPFSGINDKRYIEKGSYVRGGDPLFDIVDVERMKMEVMVSENEIQQVELGMSVTITIQALGINQIEGTVSKIGVRSSQALTFPVEIKITNASKNLKSGMFGTAHFNFQSVDALAINRSVLVGSIKNPQVYIYQDSTAVLKNIDVGQRNDNYLEVVSGLNEGDLVITSGQINLVDGAKIRIKK</sequence>
<dbReference type="InterPro" id="IPR058625">
    <property type="entry name" value="MdtA-like_BSH"/>
</dbReference>
<evidence type="ECO:0000313" key="4">
    <source>
        <dbReference type="EMBL" id="MTI24893.1"/>
    </source>
</evidence>
<comment type="similarity">
    <text evidence="1">Belongs to the membrane fusion protein (MFP) (TC 8.A.1) family.</text>
</comment>
<gene>
    <name evidence="4" type="ORF">E1163_08065</name>
</gene>
<dbReference type="Pfam" id="PF25954">
    <property type="entry name" value="Beta-barrel_RND_2"/>
    <property type="match status" value="1"/>
</dbReference>
<dbReference type="RefSeq" id="WP_155170931.1">
    <property type="nucleotide sequence ID" value="NZ_BAAAFL010000027.1"/>
</dbReference>
<dbReference type="Gene3D" id="2.40.30.170">
    <property type="match status" value="1"/>
</dbReference>
<keyword evidence="5" id="KW-1185">Reference proteome</keyword>
<evidence type="ECO:0000259" key="3">
    <source>
        <dbReference type="Pfam" id="PF25954"/>
    </source>
</evidence>
<dbReference type="SUPFAM" id="SSF111369">
    <property type="entry name" value="HlyD-like secretion proteins"/>
    <property type="match status" value="1"/>
</dbReference>
<proteinExistence type="inferred from homology"/>
<name>A0ABW9RLB7_9BACT</name>
<dbReference type="Pfam" id="PF25917">
    <property type="entry name" value="BSH_RND"/>
    <property type="match status" value="1"/>
</dbReference>
<feature type="domain" description="Multidrug resistance protein MdtA-like barrel-sandwich hybrid" evidence="2">
    <location>
        <begin position="70"/>
        <end position="196"/>
    </location>
</feature>
<accession>A0ABW9RLB7</accession>
<dbReference type="Gene3D" id="1.10.287.470">
    <property type="entry name" value="Helix hairpin bin"/>
    <property type="match status" value="1"/>
</dbReference>
<protein>
    <submittedName>
        <fullName evidence="4">Efflux RND transporter periplasmic adaptor subunit</fullName>
    </submittedName>
</protein>